<dbReference type="STRING" id="760192.Halhy_3273"/>
<dbReference type="KEGG" id="hhy:Halhy_3273"/>
<dbReference type="Pfam" id="PF14367">
    <property type="entry name" value="DUF4411"/>
    <property type="match status" value="1"/>
</dbReference>
<evidence type="ECO:0008006" key="3">
    <source>
        <dbReference type="Google" id="ProtNLM"/>
    </source>
</evidence>
<dbReference type="Proteomes" id="UP000008461">
    <property type="component" value="Chromosome"/>
</dbReference>
<dbReference type="AlphaFoldDB" id="F4KT75"/>
<gene>
    <name evidence="1" type="ordered locus">Halhy_3273</name>
</gene>
<sequence>MSATPTRYCLDANVLIQAWQKYYSPRLCPGYWDNLNLLGQRGLIFIPKAVYDEIIKTEDDLSKWLANSDIPILQIDGEVTRCLSTMYAENELHKYLVDNKKNRSLADPWIVAHAMKEQAVVVTKEERPLVPSVKTIRIPNVCDNMGIRCINDFQFIEEIGLRFESRLTG</sequence>
<proteinExistence type="predicted"/>
<evidence type="ECO:0000313" key="2">
    <source>
        <dbReference type="Proteomes" id="UP000008461"/>
    </source>
</evidence>
<keyword evidence="2" id="KW-1185">Reference proteome</keyword>
<reference key="2">
    <citation type="submission" date="2011-04" db="EMBL/GenBank/DDBJ databases">
        <title>Complete sequence of chromosome of Haliscomenobacter hydrossis DSM 1100.</title>
        <authorList>
            <consortium name="US DOE Joint Genome Institute (JGI-PGF)"/>
            <person name="Lucas S."/>
            <person name="Han J."/>
            <person name="Lapidus A."/>
            <person name="Bruce D."/>
            <person name="Goodwin L."/>
            <person name="Pitluck S."/>
            <person name="Peters L."/>
            <person name="Kyrpides N."/>
            <person name="Mavromatis K."/>
            <person name="Ivanova N."/>
            <person name="Ovchinnikova G."/>
            <person name="Pagani I."/>
            <person name="Daligault H."/>
            <person name="Detter J.C."/>
            <person name="Han C."/>
            <person name="Land M."/>
            <person name="Hauser L."/>
            <person name="Markowitz V."/>
            <person name="Cheng J.-F."/>
            <person name="Hugenholtz P."/>
            <person name="Woyke T."/>
            <person name="Wu D."/>
            <person name="Verbarg S."/>
            <person name="Frueling A."/>
            <person name="Brambilla E."/>
            <person name="Klenk H.-P."/>
            <person name="Eisen J.A."/>
        </authorList>
    </citation>
    <scope>NUCLEOTIDE SEQUENCE</scope>
    <source>
        <strain>DSM 1100</strain>
    </source>
</reference>
<dbReference type="Gene3D" id="3.40.50.1010">
    <property type="entry name" value="5'-nuclease"/>
    <property type="match status" value="1"/>
</dbReference>
<name>F4KT75_HALH1</name>
<dbReference type="EMBL" id="CP002691">
    <property type="protein sequence ID" value="AEE51132.1"/>
    <property type="molecule type" value="Genomic_DNA"/>
</dbReference>
<evidence type="ECO:0000313" key="1">
    <source>
        <dbReference type="EMBL" id="AEE51132.1"/>
    </source>
</evidence>
<protein>
    <recommendedName>
        <fullName evidence="3">DUF4411 family protein</fullName>
    </recommendedName>
</protein>
<dbReference type="InterPro" id="IPR016541">
    <property type="entry name" value="UCP008505"/>
</dbReference>
<dbReference type="SUPFAM" id="SSF88723">
    <property type="entry name" value="PIN domain-like"/>
    <property type="match status" value="1"/>
</dbReference>
<organism evidence="1 2">
    <name type="scientific">Haliscomenobacter hydrossis (strain ATCC 27775 / DSM 1100 / LMG 10767 / O)</name>
    <dbReference type="NCBI Taxonomy" id="760192"/>
    <lineage>
        <taxon>Bacteria</taxon>
        <taxon>Pseudomonadati</taxon>
        <taxon>Bacteroidota</taxon>
        <taxon>Saprospiria</taxon>
        <taxon>Saprospirales</taxon>
        <taxon>Haliscomenobacteraceae</taxon>
        <taxon>Haliscomenobacter</taxon>
    </lineage>
</organism>
<dbReference type="InterPro" id="IPR029060">
    <property type="entry name" value="PIN-like_dom_sf"/>
</dbReference>
<dbReference type="OrthoDB" id="3231195at2"/>
<dbReference type="eggNOG" id="COG1487">
    <property type="taxonomic scope" value="Bacteria"/>
</dbReference>
<dbReference type="RefSeq" id="WP_013765673.1">
    <property type="nucleotide sequence ID" value="NC_015510.1"/>
</dbReference>
<reference evidence="1 2" key="1">
    <citation type="journal article" date="2011" name="Stand. Genomic Sci.">
        <title>Complete genome sequence of Haliscomenobacter hydrossis type strain (O).</title>
        <authorList>
            <consortium name="US DOE Joint Genome Institute (JGI-PGF)"/>
            <person name="Daligault H."/>
            <person name="Lapidus A."/>
            <person name="Zeytun A."/>
            <person name="Nolan M."/>
            <person name="Lucas S."/>
            <person name="Del Rio T.G."/>
            <person name="Tice H."/>
            <person name="Cheng J.F."/>
            <person name="Tapia R."/>
            <person name="Han C."/>
            <person name="Goodwin L."/>
            <person name="Pitluck S."/>
            <person name="Liolios K."/>
            <person name="Pagani I."/>
            <person name="Ivanova N."/>
            <person name="Huntemann M."/>
            <person name="Mavromatis K."/>
            <person name="Mikhailova N."/>
            <person name="Pati A."/>
            <person name="Chen A."/>
            <person name="Palaniappan K."/>
            <person name="Land M."/>
            <person name="Hauser L."/>
            <person name="Brambilla E.M."/>
            <person name="Rohde M."/>
            <person name="Verbarg S."/>
            <person name="Goker M."/>
            <person name="Bristow J."/>
            <person name="Eisen J.A."/>
            <person name="Markowitz V."/>
            <person name="Hugenholtz P."/>
            <person name="Kyrpides N.C."/>
            <person name="Klenk H.P."/>
            <person name="Woyke T."/>
        </authorList>
    </citation>
    <scope>NUCLEOTIDE SEQUENCE [LARGE SCALE GENOMIC DNA]</scope>
    <source>
        <strain evidence="2">ATCC 27775 / DSM 1100 / LMG 10767 / O</strain>
    </source>
</reference>
<accession>F4KT75</accession>
<dbReference type="HOGENOM" id="CLU_116293_1_0_10"/>